<dbReference type="AlphaFoldDB" id="A0AAQ3LXF5"/>
<sequence>MPYIAPTPAQNAAALDHFIYLPVSHDMISYLAQKAGQVIRCEGQPQVNNFNKHLPPTPPTTPPQHTSDAQLPTLEMFISNLVDRSHVQVPTLMTSLVYLGRLQARLPPVAKGMKCTSHRIFLASLILAAKNLNDSSPKNKHWARYTVVPGYENFGFSLTEVNLMEKQLLGLLEWDMRVTADDLYNHLEPFLAPIRAHQIRQAEKKRMEEEMAAMEQQRREVEFAEQQRRMRYFDAPRSISDSYTSRSPYYAGSAHSVSSRAPSRTPSLSPPTRSYSAASHSSVDSYGPTASPSSSIASYDHILSVDEPIVHIQHYDLQHQAAVVHVSPPAKQPIAMQQSLTSLPFDERPIKKVRTSNIFSRFLPTMGRPPQPQTTVSGY</sequence>
<dbReference type="InterPro" id="IPR036915">
    <property type="entry name" value="Cyclin-like_sf"/>
</dbReference>
<evidence type="ECO:0000313" key="5">
    <source>
        <dbReference type="Proteomes" id="UP001303373"/>
    </source>
</evidence>
<feature type="region of interest" description="Disordered" evidence="2">
    <location>
        <begin position="250"/>
        <end position="291"/>
    </location>
</feature>
<dbReference type="Proteomes" id="UP001303373">
    <property type="component" value="Chromosome 1"/>
</dbReference>
<evidence type="ECO:0000313" key="4">
    <source>
        <dbReference type="EMBL" id="WPG97738.1"/>
    </source>
</evidence>
<dbReference type="GO" id="GO:0000307">
    <property type="term" value="C:cyclin-dependent protein kinase holoenzyme complex"/>
    <property type="evidence" value="ECO:0007669"/>
    <property type="project" value="TreeGrafter"/>
</dbReference>
<dbReference type="PANTHER" id="PTHR15615:SF10">
    <property type="entry name" value="PHO85 CYCLIN-2-RELATED"/>
    <property type="match status" value="1"/>
</dbReference>
<dbReference type="Gene3D" id="1.10.472.10">
    <property type="entry name" value="Cyclin-like"/>
    <property type="match status" value="1"/>
</dbReference>
<protein>
    <recommendedName>
        <fullName evidence="3">Cyclin N-terminal domain-containing protein</fullName>
    </recommendedName>
</protein>
<keyword evidence="5" id="KW-1185">Reference proteome</keyword>
<dbReference type="EMBL" id="CP138580">
    <property type="protein sequence ID" value="WPG97738.1"/>
    <property type="molecule type" value="Genomic_DNA"/>
</dbReference>
<dbReference type="PANTHER" id="PTHR15615">
    <property type="match status" value="1"/>
</dbReference>
<evidence type="ECO:0000256" key="1">
    <source>
        <dbReference type="SAM" id="Coils"/>
    </source>
</evidence>
<dbReference type="InterPro" id="IPR006671">
    <property type="entry name" value="Cyclin_N"/>
</dbReference>
<keyword evidence="1" id="KW-0175">Coiled coil</keyword>
<dbReference type="Pfam" id="PF00134">
    <property type="entry name" value="Cyclin_N"/>
    <property type="match status" value="1"/>
</dbReference>
<dbReference type="GO" id="GO:0005634">
    <property type="term" value="C:nucleus"/>
    <property type="evidence" value="ECO:0007669"/>
    <property type="project" value="TreeGrafter"/>
</dbReference>
<reference evidence="4 5" key="1">
    <citation type="submission" date="2023-11" db="EMBL/GenBank/DDBJ databases">
        <title>An acidophilic fungus is an integral part of prey digestion in a carnivorous sundew plant.</title>
        <authorList>
            <person name="Tsai I.J."/>
        </authorList>
    </citation>
    <scope>NUCLEOTIDE SEQUENCE [LARGE SCALE GENOMIC DNA]</scope>
    <source>
        <strain evidence="4">169a</strain>
    </source>
</reference>
<name>A0AAQ3LXF5_9PEZI</name>
<feature type="compositionally biased region" description="Low complexity" evidence="2">
    <location>
        <begin position="258"/>
        <end position="286"/>
    </location>
</feature>
<evidence type="ECO:0000256" key="2">
    <source>
        <dbReference type="SAM" id="MobiDB-lite"/>
    </source>
</evidence>
<evidence type="ECO:0000259" key="3">
    <source>
        <dbReference type="Pfam" id="PF00134"/>
    </source>
</evidence>
<dbReference type="CDD" id="cd20557">
    <property type="entry name" value="CYCLIN_ScPCL1-like"/>
    <property type="match status" value="1"/>
</dbReference>
<gene>
    <name evidence="4" type="ORF">R9X50_00051900</name>
</gene>
<dbReference type="InterPro" id="IPR013922">
    <property type="entry name" value="Cyclin_PHO80-like"/>
</dbReference>
<dbReference type="SUPFAM" id="SSF47954">
    <property type="entry name" value="Cyclin-like"/>
    <property type="match status" value="1"/>
</dbReference>
<feature type="domain" description="Cyclin N-terminal" evidence="3">
    <location>
        <begin position="72"/>
        <end position="177"/>
    </location>
</feature>
<accession>A0AAQ3LXF5</accession>
<proteinExistence type="predicted"/>
<dbReference type="GO" id="GO:0016538">
    <property type="term" value="F:cyclin-dependent protein serine/threonine kinase regulator activity"/>
    <property type="evidence" value="ECO:0007669"/>
    <property type="project" value="TreeGrafter"/>
</dbReference>
<organism evidence="4 5">
    <name type="scientific">Acrodontium crateriforme</name>
    <dbReference type="NCBI Taxonomy" id="150365"/>
    <lineage>
        <taxon>Eukaryota</taxon>
        <taxon>Fungi</taxon>
        <taxon>Dikarya</taxon>
        <taxon>Ascomycota</taxon>
        <taxon>Pezizomycotina</taxon>
        <taxon>Dothideomycetes</taxon>
        <taxon>Dothideomycetidae</taxon>
        <taxon>Mycosphaerellales</taxon>
        <taxon>Teratosphaeriaceae</taxon>
        <taxon>Acrodontium</taxon>
    </lineage>
</organism>
<dbReference type="GO" id="GO:0019901">
    <property type="term" value="F:protein kinase binding"/>
    <property type="evidence" value="ECO:0007669"/>
    <property type="project" value="InterPro"/>
</dbReference>
<feature type="coiled-coil region" evidence="1">
    <location>
        <begin position="197"/>
        <end position="227"/>
    </location>
</feature>